<dbReference type="InterPro" id="IPR036870">
    <property type="entry name" value="Ribosomal_bS18_sf"/>
</dbReference>
<dbReference type="PANTHER" id="PTHR13479">
    <property type="entry name" value="30S RIBOSOMAL PROTEIN S18"/>
    <property type="match status" value="1"/>
</dbReference>
<dbReference type="OrthoDB" id="9812008at2"/>
<proteinExistence type="inferred from homology"/>
<dbReference type="InterPro" id="IPR001648">
    <property type="entry name" value="Ribosomal_bS18"/>
</dbReference>
<dbReference type="GO" id="GO:0070181">
    <property type="term" value="F:small ribosomal subunit rRNA binding"/>
    <property type="evidence" value="ECO:0007669"/>
    <property type="project" value="TreeGrafter"/>
</dbReference>
<evidence type="ECO:0000256" key="2">
    <source>
        <dbReference type="ARBA" id="ARBA00022980"/>
    </source>
</evidence>
<dbReference type="KEGG" id="pzi:CWO85_01825"/>
<comment type="function">
    <text evidence="4">Binds as a heterodimer with protein bS6 to the central domain of the 16S rRNA, where it helps stabilize the platform of the 30S subunit.</text>
</comment>
<evidence type="ECO:0000256" key="3">
    <source>
        <dbReference type="ARBA" id="ARBA00023274"/>
    </source>
</evidence>
<keyword evidence="2 4" id="KW-0689">Ribosomal protein</keyword>
<accession>A0A660HMJ0</accession>
<dbReference type="EMBL" id="CP025121">
    <property type="protein sequence ID" value="AYJ01261.1"/>
    <property type="molecule type" value="Genomic_DNA"/>
</dbReference>
<dbReference type="Gene3D" id="4.10.640.10">
    <property type="entry name" value="Ribosomal protein S18"/>
    <property type="match status" value="1"/>
</dbReference>
<dbReference type="GO" id="GO:0022627">
    <property type="term" value="C:cytosolic small ribosomal subunit"/>
    <property type="evidence" value="ECO:0007669"/>
    <property type="project" value="TreeGrafter"/>
</dbReference>
<evidence type="ECO:0000313" key="7">
    <source>
        <dbReference type="Proteomes" id="UP000272462"/>
    </source>
</evidence>
<dbReference type="PRINTS" id="PR00974">
    <property type="entry name" value="RIBOSOMALS18"/>
</dbReference>
<dbReference type="NCBIfam" id="TIGR00165">
    <property type="entry name" value="S18"/>
    <property type="match status" value="1"/>
</dbReference>
<evidence type="ECO:0000256" key="4">
    <source>
        <dbReference type="HAMAP-Rule" id="MF_00270"/>
    </source>
</evidence>
<comment type="subunit">
    <text evidence="4">Part of the 30S ribosomal subunit. Forms a tight heterodimer with protein bS6.</text>
</comment>
<dbReference type="Pfam" id="PF01084">
    <property type="entry name" value="Ribosomal_S18"/>
    <property type="match status" value="1"/>
</dbReference>
<dbReference type="Proteomes" id="UP000272462">
    <property type="component" value="Chromosome"/>
</dbReference>
<keyword evidence="4" id="KW-0694">RNA-binding</keyword>
<evidence type="ECO:0000256" key="1">
    <source>
        <dbReference type="ARBA" id="ARBA00005589"/>
    </source>
</evidence>
<keyword evidence="3 4" id="KW-0687">Ribonucleoprotein</keyword>
<keyword evidence="7" id="KW-1185">Reference proteome</keyword>
<organism evidence="6 7">
    <name type="scientific">Ziziphus jujuba witches'-broom phytoplasma</name>
    <dbReference type="NCBI Taxonomy" id="135727"/>
    <lineage>
        <taxon>Bacteria</taxon>
        <taxon>Bacillati</taxon>
        <taxon>Mycoplasmatota</taxon>
        <taxon>Mollicutes</taxon>
        <taxon>Acholeplasmatales</taxon>
        <taxon>Acholeplasmataceae</taxon>
        <taxon>Candidatus Phytoplasma</taxon>
        <taxon>16SrV (Elm yellows group)</taxon>
    </lineage>
</organism>
<sequence length="79" mass="9506">MQRIKKYFKKRRKVCFFTENKFTKIDFKDIELLSKFMTNRGKILPSIITGTSVKWQKRLAKAIKISRHMAIKKQNDKNI</sequence>
<dbReference type="GO" id="GO:0006412">
    <property type="term" value="P:translation"/>
    <property type="evidence" value="ECO:0007669"/>
    <property type="project" value="UniProtKB-UniRule"/>
</dbReference>
<evidence type="ECO:0000313" key="6">
    <source>
        <dbReference type="EMBL" id="AYJ01261.1"/>
    </source>
</evidence>
<evidence type="ECO:0000256" key="5">
    <source>
        <dbReference type="RuleBase" id="RU003910"/>
    </source>
</evidence>
<dbReference type="PANTHER" id="PTHR13479:SF40">
    <property type="entry name" value="SMALL RIBOSOMAL SUBUNIT PROTEIN BS18M"/>
    <property type="match status" value="1"/>
</dbReference>
<name>A0A660HMJ0_ZIZJU</name>
<dbReference type="GO" id="GO:0003735">
    <property type="term" value="F:structural constituent of ribosome"/>
    <property type="evidence" value="ECO:0007669"/>
    <property type="project" value="InterPro"/>
</dbReference>
<gene>
    <name evidence="4 6" type="primary">rpsR</name>
    <name evidence="6" type="ORF">CWO85_01825</name>
</gene>
<protein>
    <recommendedName>
        <fullName evidence="4">Small ribosomal subunit protein bS18</fullName>
    </recommendedName>
</protein>
<comment type="similarity">
    <text evidence="1 4 5">Belongs to the bacterial ribosomal protein bS18 family.</text>
</comment>
<dbReference type="HAMAP" id="MF_00270">
    <property type="entry name" value="Ribosomal_bS18"/>
    <property type="match status" value="1"/>
</dbReference>
<dbReference type="RefSeq" id="WP_121463988.1">
    <property type="nucleotide sequence ID" value="NZ_CP025121.1"/>
</dbReference>
<dbReference type="SUPFAM" id="SSF46911">
    <property type="entry name" value="Ribosomal protein S18"/>
    <property type="match status" value="1"/>
</dbReference>
<dbReference type="AlphaFoldDB" id="A0A660HMJ0"/>
<keyword evidence="4" id="KW-0699">rRNA-binding</keyword>
<reference evidence="6 7" key="1">
    <citation type="journal article" date="2018" name="BMC Genomics">
        <title>Comparative genome analysis of jujube witches'-broom Phytoplasma, an obligate pathogen that causes jujube witches'-broom disease.</title>
        <authorList>
            <person name="Wang J."/>
            <person name="Song L."/>
            <person name="Jiao Q."/>
            <person name="Yang S."/>
            <person name="Gao R."/>
            <person name="Lu X."/>
            <person name="Zhou G."/>
        </authorList>
    </citation>
    <scope>NUCLEOTIDE SEQUENCE [LARGE SCALE GENOMIC DNA]</scope>
    <source>
        <strain evidence="6">Jwb-nky</strain>
    </source>
</reference>